<dbReference type="GO" id="GO:0008270">
    <property type="term" value="F:zinc ion binding"/>
    <property type="evidence" value="ECO:0007669"/>
    <property type="project" value="UniProtKB-KW"/>
</dbReference>
<dbReference type="GO" id="GO:0003887">
    <property type="term" value="F:DNA-directed DNA polymerase activity"/>
    <property type="evidence" value="ECO:0007669"/>
    <property type="project" value="UniProtKB-KW"/>
</dbReference>
<dbReference type="OMA" id="RTAQNHE"/>
<dbReference type="InterPro" id="IPR023211">
    <property type="entry name" value="DNA_pol_palm_dom_sf"/>
</dbReference>
<keyword evidence="10 12" id="KW-0238">DNA-binding</keyword>
<dbReference type="GO" id="GO:0033554">
    <property type="term" value="P:cellular response to stress"/>
    <property type="evidence" value="ECO:0007669"/>
    <property type="project" value="UniProtKB-ARBA"/>
</dbReference>
<evidence type="ECO:0000256" key="5">
    <source>
        <dbReference type="ARBA" id="ARBA00022705"/>
    </source>
</evidence>
<dbReference type="Gene3D" id="1.10.287.690">
    <property type="entry name" value="Helix hairpin bin"/>
    <property type="match status" value="1"/>
</dbReference>
<dbReference type="GO" id="GO:1902975">
    <property type="term" value="P:mitotic DNA replication initiation"/>
    <property type="evidence" value="ECO:0007669"/>
    <property type="project" value="InterPro"/>
</dbReference>
<evidence type="ECO:0000313" key="19">
    <source>
        <dbReference type="Proteomes" id="UP000594260"/>
    </source>
</evidence>
<feature type="domain" description="Zinc finger DNA-directed DNA polymerase family B alpha" evidence="16">
    <location>
        <begin position="1268"/>
        <end position="1445"/>
    </location>
</feature>
<feature type="domain" description="DNA-directed DNA polymerase family B exonuclease" evidence="15">
    <location>
        <begin position="472"/>
        <end position="706"/>
    </location>
</feature>
<dbReference type="InterPro" id="IPR015088">
    <property type="entry name" value="Znf_DNA-dir_DNA_pol_B_alpha"/>
</dbReference>
<comment type="subcellular location">
    <subcellularLocation>
        <location evidence="1">Nucleus</location>
    </subcellularLocation>
</comment>
<evidence type="ECO:0000256" key="1">
    <source>
        <dbReference type="ARBA" id="ARBA00004123"/>
    </source>
</evidence>
<dbReference type="SUPFAM" id="SSF53098">
    <property type="entry name" value="Ribonuclease H-like"/>
    <property type="match status" value="1"/>
</dbReference>
<dbReference type="InterPro" id="IPR045846">
    <property type="entry name" value="POLBc_alpha"/>
</dbReference>
<evidence type="ECO:0000256" key="8">
    <source>
        <dbReference type="ARBA" id="ARBA00022833"/>
    </source>
</evidence>
<dbReference type="FunCoup" id="A0A7M7KKD5">
    <property type="interactions" value="1536"/>
</dbReference>
<dbReference type="NCBIfam" id="TIGR00592">
    <property type="entry name" value="pol2"/>
    <property type="match status" value="1"/>
</dbReference>
<dbReference type="GO" id="GO:0006272">
    <property type="term" value="P:leading strand elongation"/>
    <property type="evidence" value="ECO:0007669"/>
    <property type="project" value="TreeGrafter"/>
</dbReference>
<evidence type="ECO:0000256" key="13">
    <source>
        <dbReference type="SAM" id="MobiDB-lite"/>
    </source>
</evidence>
<dbReference type="CTD" id="136027545"/>
<keyword evidence="6" id="KW-0479">Metal-binding</keyword>
<dbReference type="GO" id="GO:0000166">
    <property type="term" value="F:nucleotide binding"/>
    <property type="evidence" value="ECO:0007669"/>
    <property type="project" value="InterPro"/>
</dbReference>
<dbReference type="FunFam" id="1.10.287.690:FF:000003">
    <property type="entry name" value="DNA polymerase"/>
    <property type="match status" value="1"/>
</dbReference>
<protein>
    <recommendedName>
        <fullName evidence="12">DNA polymerase</fullName>
        <ecNumber evidence="12">2.7.7.7</ecNumber>
    </recommendedName>
</protein>
<organism evidence="18 19">
    <name type="scientific">Varroa destructor</name>
    <name type="common">Honeybee mite</name>
    <dbReference type="NCBI Taxonomy" id="109461"/>
    <lineage>
        <taxon>Eukaryota</taxon>
        <taxon>Metazoa</taxon>
        <taxon>Ecdysozoa</taxon>
        <taxon>Arthropoda</taxon>
        <taxon>Chelicerata</taxon>
        <taxon>Arachnida</taxon>
        <taxon>Acari</taxon>
        <taxon>Parasitiformes</taxon>
        <taxon>Mesostigmata</taxon>
        <taxon>Gamasina</taxon>
        <taxon>Dermanyssoidea</taxon>
        <taxon>Varroidae</taxon>
        <taxon>Varroa</taxon>
    </lineage>
</organism>
<evidence type="ECO:0000259" key="17">
    <source>
        <dbReference type="Pfam" id="PF12254"/>
    </source>
</evidence>
<dbReference type="PROSITE" id="PS00116">
    <property type="entry name" value="DNA_POLYMERASE_B"/>
    <property type="match status" value="1"/>
</dbReference>
<feature type="region of interest" description="Disordered" evidence="13">
    <location>
        <begin position="53"/>
        <end position="140"/>
    </location>
</feature>
<keyword evidence="9 12" id="KW-0239">DNA-directed DNA polymerase</keyword>
<dbReference type="InterPro" id="IPR017964">
    <property type="entry name" value="DNA-dir_DNA_pol_B_CS"/>
</dbReference>
<feature type="domain" description="DNA-directed DNA polymerase family B multifunctional" evidence="14">
    <location>
        <begin position="773"/>
        <end position="1220"/>
    </location>
</feature>
<dbReference type="SMART" id="SM00486">
    <property type="entry name" value="POLBc"/>
    <property type="match status" value="1"/>
</dbReference>
<dbReference type="InterPro" id="IPR024647">
    <property type="entry name" value="DNA_pol_a_cat_su_N"/>
</dbReference>
<dbReference type="Gene3D" id="1.10.3200.20">
    <property type="entry name" value="DNA Polymerase alpha, zinc finger"/>
    <property type="match status" value="1"/>
</dbReference>
<accession>A0A7M7KKD5</accession>
<comment type="similarity">
    <text evidence="2 12">Belongs to the DNA polymerase type-B family.</text>
</comment>
<dbReference type="Gene3D" id="3.30.70.2820">
    <property type="match status" value="1"/>
</dbReference>
<dbReference type="InterPro" id="IPR012337">
    <property type="entry name" value="RNaseH-like_sf"/>
</dbReference>
<dbReference type="PANTHER" id="PTHR45861:SF1">
    <property type="entry name" value="DNA POLYMERASE ALPHA CATALYTIC SUBUNIT"/>
    <property type="match status" value="1"/>
</dbReference>
<comment type="catalytic activity">
    <reaction evidence="12">
        <text>DNA(n) + a 2'-deoxyribonucleoside 5'-triphosphate = DNA(n+1) + diphosphate</text>
        <dbReference type="Rhea" id="RHEA:22508"/>
        <dbReference type="Rhea" id="RHEA-COMP:17339"/>
        <dbReference type="Rhea" id="RHEA-COMP:17340"/>
        <dbReference type="ChEBI" id="CHEBI:33019"/>
        <dbReference type="ChEBI" id="CHEBI:61560"/>
        <dbReference type="ChEBI" id="CHEBI:173112"/>
        <dbReference type="EC" id="2.7.7.7"/>
    </reaction>
</comment>
<dbReference type="Pfam" id="PF00136">
    <property type="entry name" value="DNA_pol_B"/>
    <property type="match status" value="1"/>
</dbReference>
<dbReference type="EC" id="2.7.7.7" evidence="12"/>
<dbReference type="GeneID" id="111253287"/>
<evidence type="ECO:0000259" key="15">
    <source>
        <dbReference type="Pfam" id="PF03104"/>
    </source>
</evidence>
<evidence type="ECO:0000256" key="6">
    <source>
        <dbReference type="ARBA" id="ARBA00022723"/>
    </source>
</evidence>
<dbReference type="PANTHER" id="PTHR45861">
    <property type="entry name" value="DNA POLYMERASE ALPHA CATALYTIC SUBUNIT"/>
    <property type="match status" value="1"/>
</dbReference>
<keyword evidence="8" id="KW-0862">Zinc</keyword>
<evidence type="ECO:0000256" key="9">
    <source>
        <dbReference type="ARBA" id="ARBA00022932"/>
    </source>
</evidence>
<dbReference type="Gene3D" id="1.10.132.60">
    <property type="entry name" value="DNA polymerase family B, C-terminal domain"/>
    <property type="match status" value="1"/>
</dbReference>
<keyword evidence="19" id="KW-1185">Reference proteome</keyword>
<dbReference type="RefSeq" id="XP_022668198.1">
    <property type="nucleotide sequence ID" value="XM_022812463.1"/>
</dbReference>
<name>A0A7M7KKD5_VARDE</name>
<evidence type="ECO:0000259" key="14">
    <source>
        <dbReference type="Pfam" id="PF00136"/>
    </source>
</evidence>
<dbReference type="InterPro" id="IPR006134">
    <property type="entry name" value="DNA-dir_DNA_pol_B_multi_dom"/>
</dbReference>
<dbReference type="Gene3D" id="3.30.420.10">
    <property type="entry name" value="Ribonuclease H-like superfamily/Ribonuclease H"/>
    <property type="match status" value="1"/>
</dbReference>
<keyword evidence="4 12" id="KW-0548">Nucleotidyltransferase</keyword>
<dbReference type="CDD" id="cd05532">
    <property type="entry name" value="POLBc_alpha"/>
    <property type="match status" value="1"/>
</dbReference>
<evidence type="ECO:0000256" key="4">
    <source>
        <dbReference type="ARBA" id="ARBA00022695"/>
    </source>
</evidence>
<evidence type="ECO:0000256" key="2">
    <source>
        <dbReference type="ARBA" id="ARBA00005755"/>
    </source>
</evidence>
<dbReference type="Gene3D" id="3.90.1600.10">
    <property type="entry name" value="Palm domain of DNA polymerase"/>
    <property type="match status" value="1"/>
</dbReference>
<feature type="region of interest" description="Disordered" evidence="13">
    <location>
        <begin position="227"/>
        <end position="251"/>
    </location>
</feature>
<dbReference type="GO" id="GO:0003682">
    <property type="term" value="F:chromatin binding"/>
    <property type="evidence" value="ECO:0007669"/>
    <property type="project" value="TreeGrafter"/>
</dbReference>
<keyword evidence="11" id="KW-0539">Nucleus</keyword>
<keyword evidence="7" id="KW-0863">Zinc-finger</keyword>
<dbReference type="GO" id="GO:0005658">
    <property type="term" value="C:alpha DNA polymerase:primase complex"/>
    <property type="evidence" value="ECO:0007669"/>
    <property type="project" value="UniProtKB-ARBA"/>
</dbReference>
<evidence type="ECO:0000256" key="3">
    <source>
        <dbReference type="ARBA" id="ARBA00022679"/>
    </source>
</evidence>
<feature type="region of interest" description="Disordered" evidence="13">
    <location>
        <begin position="805"/>
        <end position="828"/>
    </location>
</feature>
<evidence type="ECO:0000256" key="12">
    <source>
        <dbReference type="RuleBase" id="RU000442"/>
    </source>
</evidence>
<evidence type="ECO:0000313" key="18">
    <source>
        <dbReference type="EnsemblMetazoa" id="XP_022668198"/>
    </source>
</evidence>
<reference evidence="18" key="1">
    <citation type="submission" date="2021-01" db="UniProtKB">
        <authorList>
            <consortium name="EnsemblMetazoa"/>
        </authorList>
    </citation>
    <scope>IDENTIFICATION</scope>
</reference>
<dbReference type="InterPro" id="IPR043502">
    <property type="entry name" value="DNA/RNA_pol_sf"/>
</dbReference>
<dbReference type="InterPro" id="IPR006133">
    <property type="entry name" value="DNA-dir_DNA_pol_B_exonuc"/>
</dbReference>
<dbReference type="SUPFAM" id="SSF56672">
    <property type="entry name" value="DNA/RNA polymerases"/>
    <property type="match status" value="1"/>
</dbReference>
<evidence type="ECO:0000256" key="11">
    <source>
        <dbReference type="ARBA" id="ARBA00023242"/>
    </source>
</evidence>
<dbReference type="FunFam" id="1.10.132.60:FF:000004">
    <property type="entry name" value="DNA polymerase"/>
    <property type="match status" value="1"/>
</dbReference>
<dbReference type="CDD" id="cd05776">
    <property type="entry name" value="DNA_polB_alpha_exo"/>
    <property type="match status" value="1"/>
</dbReference>
<keyword evidence="5 12" id="KW-0235">DNA replication</keyword>
<evidence type="ECO:0000256" key="10">
    <source>
        <dbReference type="ARBA" id="ARBA00023125"/>
    </source>
</evidence>
<dbReference type="PRINTS" id="PR00106">
    <property type="entry name" value="DNAPOLB"/>
</dbReference>
<feature type="compositionally biased region" description="Basic and acidic residues" evidence="13">
    <location>
        <begin position="812"/>
        <end position="825"/>
    </location>
</feature>
<dbReference type="EnsemblMetazoa" id="XM_022812463">
    <property type="protein sequence ID" value="XP_022668198"/>
    <property type="gene ID" value="LOC111253287"/>
</dbReference>
<dbReference type="Pfam" id="PF03104">
    <property type="entry name" value="DNA_pol_B_exo1"/>
    <property type="match status" value="1"/>
</dbReference>
<evidence type="ECO:0000259" key="16">
    <source>
        <dbReference type="Pfam" id="PF08996"/>
    </source>
</evidence>
<dbReference type="Pfam" id="PF08996">
    <property type="entry name" value="zf-DNA_Pol"/>
    <property type="match status" value="1"/>
</dbReference>
<evidence type="ECO:0000256" key="7">
    <source>
        <dbReference type="ARBA" id="ARBA00022771"/>
    </source>
</evidence>
<dbReference type="GO" id="GO:0006273">
    <property type="term" value="P:lagging strand elongation"/>
    <property type="evidence" value="ECO:0007669"/>
    <property type="project" value="TreeGrafter"/>
</dbReference>
<dbReference type="OrthoDB" id="6755010at2759"/>
<dbReference type="GO" id="GO:0003697">
    <property type="term" value="F:single-stranded DNA binding"/>
    <property type="evidence" value="ECO:0007669"/>
    <property type="project" value="TreeGrafter"/>
</dbReference>
<proteinExistence type="inferred from homology"/>
<dbReference type="InterPro" id="IPR036397">
    <property type="entry name" value="RNaseH_sf"/>
</dbReference>
<dbReference type="KEGG" id="vde:111253287"/>
<dbReference type="Proteomes" id="UP000594260">
    <property type="component" value="Unplaced"/>
</dbReference>
<feature type="domain" description="DNA polymerase alpha catalytic subunit N-terminal" evidence="17">
    <location>
        <begin position="25"/>
        <end position="86"/>
    </location>
</feature>
<dbReference type="InParanoid" id="A0A7M7KKD5"/>
<dbReference type="InterPro" id="IPR042087">
    <property type="entry name" value="DNA_pol_B_thumb"/>
</dbReference>
<dbReference type="InterPro" id="IPR006172">
    <property type="entry name" value="DNA-dir_DNA_pol_B"/>
</dbReference>
<feature type="compositionally biased region" description="Basic and acidic residues" evidence="13">
    <location>
        <begin position="57"/>
        <end position="68"/>
    </location>
</feature>
<feature type="region of interest" description="Disordered" evidence="13">
    <location>
        <begin position="1"/>
        <end position="20"/>
    </location>
</feature>
<sequence length="1469" mass="165926">MADESLASSRSRRSRSDRSGRLAALEKFKAVKSGHKKGYDVVVDNEDDVYEEVTEEEYNRRVNDRRSDFVVGNDDDYKDNGYEIFDEEFEENEREKSKKKKVSYKPPKSAQEKRQEANKSGNIRSMFLSAPHKRKAETASLEDDDVLASIMKAKGFDVDDDDAPIKLRPAGGSIKRQKSESSLPANPFAKKDPVNKASTAFEKPTTAKAQDVKPKVSSAESKVVSSKKNILSDTEKSMPIEEGSTPETNTNIENANFKEEELTIIDTEEMSSKVKTESTSYPVKKLEEAAVSTPVQRSQKMFKVEDLLDEADFDSGSEDKPATQTNLATDLLLVENNSGNKVFRMFWLDAYEDPINQPGSIFIFGKTEVPHGVVSASVVVRNIPRKMFFLPKDVKNEAGSVTPILFGDVYKEVYAVLKQHGITDFRCKDITKKYVFYTKEVPRETNYLEVQYNPSKASNILPADLTGRTFSRVFGTNTSSLETFILDRKLKGPSWIDIKDPKLVTVRRTTCRFEVDCTDFCNVSVSESQADPPSLTILTLQARVVRNEKNGRDEVIMVSGLVSEAYPLTKPPPTRLFTGHFCLVAACADRGLPYDFKKELANPTTNRLRINACDNERMLISQLNAKIAKVDPDIIVGHDVTTFTLPAVLSAMERHKIYKPSALSRLHRSSMINVARMDHSHLLPGRVLCDTKLSARELIQAKSYDLVDLVQNVLSKEHDEIPVDVIREMYSRSDSLLNICKHLIIESQFVLKLMAELNVLPLAAQITNICGNTLSQTLQRGRALRNEYLLLHAFTEKNFIVPDKKSKRSRRLQKENEDSKDEKKKGPTYSGGLVLDPIVGFYDSMILLMDFNSLYPSIIQEYNLCFTTCVLTPPEENLLAAETDWEAQIPQTTVDVGVLPSEIKRLVDSRRAVKNLLKNSNLTKEKLLQYDIRQKALKLTANSMYGCLGFQGSRFYAKPIAALITQRGRDILMSAKSMAESMGYSIIYGDTDSIMIKTGTNQIQQVQEIGNRIRQAINKQYRQLEIEIDGVFRSMLLLKKKKYAACTLSLGSDGTITGQKIEVKGLDIVRRDWAELARRTGRFVVDTLLDGKLGADDAVDAVHAHLQQVATMINENSLPFEQYIITKQLTKNVEDYSDAKNQPHVIVAQRFNVRGARKLRAGDTVQYVICEDGTDAPHIQRAYHKDELDMKEYAGKLAIDKTYYLTQQVFPVVSRLVDPIQGTDSTIVAQCLGLDPSKYNRRAAFDPSEVIDSELNVGISLLLPQSLDSDLFQNVEPFTVECTQCNTPISVDGPVFQVVDSKLRFLFAECGRCQAQLSTQVEQLCNQVTRRLQKLQAEAEDITYVCQICDFRQRDVLCNVHEEEIPTCSSCGEDALQLRTQQFQNYAQLRYWNFMFDLDYYATKLPNSESRQLLESDSVRILCNAFTVLVENFLRDNGFTIFSLRSYLEKLPSCEFTRRPMIRPDLDIP</sequence>
<dbReference type="InterPro" id="IPR038256">
    <property type="entry name" value="Pol_alpha_znc_sf"/>
</dbReference>
<keyword evidence="3 12" id="KW-0808">Transferase</keyword>
<dbReference type="Gene3D" id="2.40.50.730">
    <property type="match status" value="1"/>
</dbReference>
<feature type="region of interest" description="Disordered" evidence="13">
    <location>
        <begin position="158"/>
        <end position="215"/>
    </location>
</feature>
<dbReference type="GO" id="GO:0003688">
    <property type="term" value="F:DNA replication origin binding"/>
    <property type="evidence" value="ECO:0007669"/>
    <property type="project" value="TreeGrafter"/>
</dbReference>
<dbReference type="Pfam" id="PF12254">
    <property type="entry name" value="DNA_pol_alpha_N"/>
    <property type="match status" value="1"/>
</dbReference>